<accession>A0A931HC51</accession>
<proteinExistence type="predicted"/>
<keyword evidence="3" id="KW-1185">Reference proteome</keyword>
<comment type="caution">
    <text evidence="2">The sequence shown here is derived from an EMBL/GenBank/DDBJ whole genome shotgun (WGS) entry which is preliminary data.</text>
</comment>
<feature type="transmembrane region" description="Helical" evidence="1">
    <location>
        <begin position="46"/>
        <end position="62"/>
    </location>
</feature>
<keyword evidence="1" id="KW-0472">Membrane</keyword>
<organism evidence="2 3">
    <name type="scientific">Novosphingobium aureum</name>
    <dbReference type="NCBI Taxonomy" id="2792964"/>
    <lineage>
        <taxon>Bacteria</taxon>
        <taxon>Pseudomonadati</taxon>
        <taxon>Pseudomonadota</taxon>
        <taxon>Alphaproteobacteria</taxon>
        <taxon>Sphingomonadales</taxon>
        <taxon>Sphingomonadaceae</taxon>
        <taxon>Novosphingobium</taxon>
    </lineage>
</organism>
<evidence type="ECO:0000313" key="2">
    <source>
        <dbReference type="EMBL" id="MBH0113236.1"/>
    </source>
</evidence>
<keyword evidence="1" id="KW-1133">Transmembrane helix</keyword>
<evidence type="ECO:0000256" key="1">
    <source>
        <dbReference type="SAM" id="Phobius"/>
    </source>
</evidence>
<keyword evidence="1" id="KW-0812">Transmembrane</keyword>
<protein>
    <submittedName>
        <fullName evidence="2">Uncharacterized protein</fullName>
    </submittedName>
</protein>
<name>A0A931HC51_9SPHN</name>
<dbReference type="EMBL" id="JADZGI010000001">
    <property type="protein sequence ID" value="MBH0113236.1"/>
    <property type="molecule type" value="Genomic_DNA"/>
</dbReference>
<evidence type="ECO:0000313" key="3">
    <source>
        <dbReference type="Proteomes" id="UP000617634"/>
    </source>
</evidence>
<dbReference type="Proteomes" id="UP000617634">
    <property type="component" value="Unassembled WGS sequence"/>
</dbReference>
<reference evidence="2" key="1">
    <citation type="submission" date="2020-11" db="EMBL/GenBank/DDBJ databases">
        <title>Novosphingobium aureum sp. nov., a marine bacterium isolated from sediment of a salt flat.</title>
        <authorList>
            <person name="Yoo Y."/>
            <person name="Kim J.-J."/>
        </authorList>
    </citation>
    <scope>NUCLEOTIDE SEQUENCE</scope>
    <source>
        <strain evidence="2">YJ-S2-02</strain>
    </source>
</reference>
<dbReference type="RefSeq" id="WP_197163307.1">
    <property type="nucleotide sequence ID" value="NZ_JADZGI010000001.1"/>
</dbReference>
<sequence length="63" mass="6457">MEFVKPLALAILAVVALLAALAKCCVPPTGCHWAPWQTAERLGDGLIFGLASIVLALGAGLTL</sequence>
<gene>
    <name evidence="2" type="ORF">I5E68_09790</name>
</gene>
<dbReference type="AlphaFoldDB" id="A0A931HC51"/>